<feature type="transmembrane region" description="Helical" evidence="1">
    <location>
        <begin position="141"/>
        <end position="162"/>
    </location>
</feature>
<feature type="transmembrane region" description="Helical" evidence="1">
    <location>
        <begin position="76"/>
        <end position="96"/>
    </location>
</feature>
<proteinExistence type="predicted"/>
<keyword evidence="1" id="KW-1133">Transmembrane helix</keyword>
<keyword evidence="1" id="KW-0472">Membrane</keyword>
<protein>
    <submittedName>
        <fullName evidence="2">DUF1772 domain-containing protein</fullName>
    </submittedName>
</protein>
<name>A0ABU8L090_9HYPH</name>
<evidence type="ECO:0000256" key="1">
    <source>
        <dbReference type="SAM" id="Phobius"/>
    </source>
</evidence>
<organism evidence="2 3">
    <name type="scientific">Mesorhizobium salmacidum</name>
    <dbReference type="NCBI Taxonomy" id="3015171"/>
    <lineage>
        <taxon>Bacteria</taxon>
        <taxon>Pseudomonadati</taxon>
        <taxon>Pseudomonadota</taxon>
        <taxon>Alphaproteobacteria</taxon>
        <taxon>Hyphomicrobiales</taxon>
        <taxon>Phyllobacteriaceae</taxon>
        <taxon>Mesorhizobium</taxon>
    </lineage>
</organism>
<keyword evidence="1" id="KW-0812">Transmembrane</keyword>
<comment type="caution">
    <text evidence="2">The sequence shown here is derived from an EMBL/GenBank/DDBJ whole genome shotgun (WGS) entry which is preliminary data.</text>
</comment>
<dbReference type="EMBL" id="JAPYKS010000011">
    <property type="protein sequence ID" value="MEI9410389.1"/>
    <property type="molecule type" value="Genomic_DNA"/>
</dbReference>
<dbReference type="Proteomes" id="UP001387293">
    <property type="component" value="Unassembled WGS sequence"/>
</dbReference>
<evidence type="ECO:0000313" key="3">
    <source>
        <dbReference type="Proteomes" id="UP001387293"/>
    </source>
</evidence>
<feature type="transmembrane region" description="Helical" evidence="1">
    <location>
        <begin position="47"/>
        <end position="69"/>
    </location>
</feature>
<dbReference type="RefSeq" id="WP_337107178.1">
    <property type="nucleotide sequence ID" value="NZ_JAPYKS010000011.1"/>
</dbReference>
<reference evidence="2 3" key="1">
    <citation type="submission" date="2022-12" db="EMBL/GenBank/DDBJ databases">
        <authorList>
            <person name="Muema E."/>
        </authorList>
    </citation>
    <scope>NUCLEOTIDE SEQUENCE [LARGE SCALE GENOMIC DNA]</scope>
    <source>
        <strain evidence="3">1326</strain>
    </source>
</reference>
<sequence length="164" mass="18331">MRVLMVFTLLLVAIATALSLAHALELPGKMRLKEATYKAVQTIYYPGFTIGGFAEIGGILALAILLYLTPSASARFWWTLASLFFLAAQHATYWLLTHPVNNFWVQDVAMPRSGVAFFSMFARKQDGDWRDFRNMWEMSHVIRAFLAMTSLTSIAVAATLFADG</sequence>
<keyword evidence="3" id="KW-1185">Reference proteome</keyword>
<accession>A0ABU8L090</accession>
<gene>
    <name evidence="2" type="ORF">O7A60_16615</name>
</gene>
<evidence type="ECO:0000313" key="2">
    <source>
        <dbReference type="EMBL" id="MEI9410389.1"/>
    </source>
</evidence>